<dbReference type="PROSITE" id="PS00233">
    <property type="entry name" value="CHIT_BIND_RR_1"/>
    <property type="match status" value="1"/>
</dbReference>
<keyword evidence="6" id="KW-1185">Reference proteome</keyword>
<organism evidence="5 6">
    <name type="scientific">Stegodyphus mimosarum</name>
    <name type="common">African social velvet spider</name>
    <dbReference type="NCBI Taxonomy" id="407821"/>
    <lineage>
        <taxon>Eukaryota</taxon>
        <taxon>Metazoa</taxon>
        <taxon>Ecdysozoa</taxon>
        <taxon>Arthropoda</taxon>
        <taxon>Chelicerata</taxon>
        <taxon>Arachnida</taxon>
        <taxon>Araneae</taxon>
        <taxon>Araneomorphae</taxon>
        <taxon>Entelegynae</taxon>
        <taxon>Eresoidea</taxon>
        <taxon>Eresidae</taxon>
        <taxon>Stegodyphus</taxon>
    </lineage>
</organism>
<dbReference type="InterPro" id="IPR000618">
    <property type="entry name" value="Insect_cuticle"/>
</dbReference>
<dbReference type="PANTHER" id="PTHR10380">
    <property type="entry name" value="CUTICLE PROTEIN"/>
    <property type="match status" value="1"/>
</dbReference>
<dbReference type="EMBL" id="KK118550">
    <property type="protein sequence ID" value="KFM73247.1"/>
    <property type="molecule type" value="Genomic_DNA"/>
</dbReference>
<dbReference type="AlphaFoldDB" id="A0A087U7A8"/>
<evidence type="ECO:0000256" key="2">
    <source>
        <dbReference type="ARBA" id="ARBA00022460"/>
    </source>
</evidence>
<feature type="non-terminal residue" evidence="5">
    <location>
        <position position="203"/>
    </location>
</feature>
<dbReference type="InterPro" id="IPR031311">
    <property type="entry name" value="CHIT_BIND_RR_consensus"/>
</dbReference>
<dbReference type="GO" id="GO:0008010">
    <property type="term" value="F:structural constituent of chitin-based larval cuticle"/>
    <property type="evidence" value="ECO:0007669"/>
    <property type="project" value="TreeGrafter"/>
</dbReference>
<dbReference type="GO" id="GO:0062129">
    <property type="term" value="C:chitin-based extracellular matrix"/>
    <property type="evidence" value="ECO:0007669"/>
    <property type="project" value="TreeGrafter"/>
</dbReference>
<proteinExistence type="predicted"/>
<sequence length="203" mass="20551">MVANAKVLILFALVAASQAAALLHHPAVISSGSSSQYRSQDSLGGYSFGYDEGHLSGGSFRKESGDSHGNVAGSYGLRDVDGRVRVVNYVADAAGFRADIKSNEPGVEPKDPAHAAINKAGLAVAPAHHAIAYAAPALAAAPAHIAYAAPAPIAYAAPAPVAYAAPAPVAYAAPAPVAYAAPAPVAYASHHLAAPHYGYAYHY</sequence>
<keyword evidence="4" id="KW-0732">Signal</keyword>
<evidence type="ECO:0000313" key="6">
    <source>
        <dbReference type="Proteomes" id="UP000054359"/>
    </source>
</evidence>
<dbReference type="Proteomes" id="UP000054359">
    <property type="component" value="Unassembled WGS sequence"/>
</dbReference>
<gene>
    <name evidence="5" type="ORF">X975_14337</name>
</gene>
<dbReference type="STRING" id="407821.A0A087U7A8"/>
<protein>
    <submittedName>
        <fullName evidence="5">Cuticle protein 14 isoform b</fullName>
    </submittedName>
</protein>
<dbReference type="PROSITE" id="PS51155">
    <property type="entry name" value="CHIT_BIND_RR_2"/>
    <property type="match status" value="1"/>
</dbReference>
<feature type="chain" id="PRO_5001830269" evidence="4">
    <location>
        <begin position="20"/>
        <end position="203"/>
    </location>
</feature>
<dbReference type="OMA" id="PITDSHT"/>
<reference evidence="5 6" key="1">
    <citation type="submission" date="2013-11" db="EMBL/GenBank/DDBJ databases">
        <title>Genome sequencing of Stegodyphus mimosarum.</title>
        <authorList>
            <person name="Bechsgaard J."/>
        </authorList>
    </citation>
    <scope>NUCLEOTIDE SEQUENCE [LARGE SCALE GENOMIC DNA]</scope>
</reference>
<evidence type="ECO:0000256" key="4">
    <source>
        <dbReference type="SAM" id="SignalP"/>
    </source>
</evidence>
<evidence type="ECO:0000256" key="1">
    <source>
        <dbReference type="ARBA" id="ARBA00002980"/>
    </source>
</evidence>
<evidence type="ECO:0000313" key="5">
    <source>
        <dbReference type="EMBL" id="KFM73247.1"/>
    </source>
</evidence>
<keyword evidence="2 3" id="KW-0193">Cuticle</keyword>
<dbReference type="OrthoDB" id="8021718at2759"/>
<name>A0A087U7A8_STEMI</name>
<accession>A0A087U7A8</accession>
<comment type="function">
    <text evidence="1">Component of the rigid cuticle of the spider.</text>
</comment>
<dbReference type="InterPro" id="IPR050468">
    <property type="entry name" value="Cuticle_Struct_Prot"/>
</dbReference>
<feature type="signal peptide" evidence="4">
    <location>
        <begin position="1"/>
        <end position="19"/>
    </location>
</feature>
<dbReference type="Pfam" id="PF00379">
    <property type="entry name" value="Chitin_bind_4"/>
    <property type="match status" value="1"/>
</dbReference>
<evidence type="ECO:0000256" key="3">
    <source>
        <dbReference type="PROSITE-ProRule" id="PRU00497"/>
    </source>
</evidence>
<dbReference type="PANTHER" id="PTHR10380:SF173">
    <property type="entry name" value="CUTICULAR PROTEIN 47EF, ISOFORM C-RELATED"/>
    <property type="match status" value="1"/>
</dbReference>